<comment type="caution">
    <text evidence="6">The sequence shown here is derived from an EMBL/GenBank/DDBJ whole genome shotgun (WGS) entry which is preliminary data.</text>
</comment>
<evidence type="ECO:0000259" key="5">
    <source>
        <dbReference type="PROSITE" id="PS50977"/>
    </source>
</evidence>
<evidence type="ECO:0000313" key="6">
    <source>
        <dbReference type="EMBL" id="GGW95455.1"/>
    </source>
</evidence>
<evidence type="ECO:0000256" key="3">
    <source>
        <dbReference type="ARBA" id="ARBA00023163"/>
    </source>
</evidence>
<dbReference type="InterPro" id="IPR001647">
    <property type="entry name" value="HTH_TetR"/>
</dbReference>
<dbReference type="GO" id="GO:0003700">
    <property type="term" value="F:DNA-binding transcription factor activity"/>
    <property type="evidence" value="ECO:0007669"/>
    <property type="project" value="TreeGrafter"/>
</dbReference>
<reference evidence="6" key="1">
    <citation type="journal article" date="2014" name="Int. J. Syst. Evol. Microbiol.">
        <title>Complete genome sequence of Corynebacterium casei LMG S-19264T (=DSM 44701T), isolated from a smear-ripened cheese.</title>
        <authorList>
            <consortium name="US DOE Joint Genome Institute (JGI-PGF)"/>
            <person name="Walter F."/>
            <person name="Albersmeier A."/>
            <person name="Kalinowski J."/>
            <person name="Ruckert C."/>
        </authorList>
    </citation>
    <scope>NUCLEOTIDE SEQUENCE</scope>
    <source>
        <strain evidence="6">KCTC 23732</strain>
    </source>
</reference>
<feature type="DNA-binding region" description="H-T-H motif" evidence="4">
    <location>
        <begin position="52"/>
        <end position="71"/>
    </location>
</feature>
<dbReference type="Gene3D" id="1.10.357.10">
    <property type="entry name" value="Tetracycline Repressor, domain 2"/>
    <property type="match status" value="1"/>
</dbReference>
<dbReference type="InterPro" id="IPR050109">
    <property type="entry name" value="HTH-type_TetR-like_transc_reg"/>
</dbReference>
<proteinExistence type="predicted"/>
<dbReference type="PANTHER" id="PTHR30055:SF234">
    <property type="entry name" value="HTH-TYPE TRANSCRIPTIONAL REGULATOR BETI"/>
    <property type="match status" value="1"/>
</dbReference>
<dbReference type="Pfam" id="PF00440">
    <property type="entry name" value="TetR_N"/>
    <property type="match status" value="1"/>
</dbReference>
<dbReference type="PANTHER" id="PTHR30055">
    <property type="entry name" value="HTH-TYPE TRANSCRIPTIONAL REGULATOR RUTR"/>
    <property type="match status" value="1"/>
</dbReference>
<accession>A0A918JR98</accession>
<dbReference type="EMBL" id="BMYS01000026">
    <property type="protein sequence ID" value="GGW95455.1"/>
    <property type="molecule type" value="Genomic_DNA"/>
</dbReference>
<organism evidence="6 7">
    <name type="scientific">Advenella faeciporci</name>
    <dbReference type="NCBI Taxonomy" id="797535"/>
    <lineage>
        <taxon>Bacteria</taxon>
        <taxon>Pseudomonadati</taxon>
        <taxon>Pseudomonadota</taxon>
        <taxon>Betaproteobacteria</taxon>
        <taxon>Burkholderiales</taxon>
        <taxon>Alcaligenaceae</taxon>
    </lineage>
</organism>
<dbReference type="InterPro" id="IPR009057">
    <property type="entry name" value="Homeodomain-like_sf"/>
</dbReference>
<name>A0A918JR98_9BURK</name>
<dbReference type="AlphaFoldDB" id="A0A918JR98"/>
<evidence type="ECO:0000256" key="2">
    <source>
        <dbReference type="ARBA" id="ARBA00023125"/>
    </source>
</evidence>
<dbReference type="Proteomes" id="UP000608345">
    <property type="component" value="Unassembled WGS sequence"/>
</dbReference>
<gene>
    <name evidence="6" type="ORF">GCM10011450_26430</name>
</gene>
<keyword evidence="2 4" id="KW-0238">DNA-binding</keyword>
<protein>
    <recommendedName>
        <fullName evidence="5">HTH tetR-type domain-containing protein</fullName>
    </recommendedName>
</protein>
<dbReference type="SUPFAM" id="SSF48498">
    <property type="entry name" value="Tetracyclin repressor-like, C-terminal domain"/>
    <property type="match status" value="1"/>
</dbReference>
<evidence type="ECO:0000313" key="7">
    <source>
        <dbReference type="Proteomes" id="UP000608345"/>
    </source>
</evidence>
<feature type="domain" description="HTH tetR-type" evidence="5">
    <location>
        <begin position="29"/>
        <end position="89"/>
    </location>
</feature>
<dbReference type="Pfam" id="PF17932">
    <property type="entry name" value="TetR_C_24"/>
    <property type="match status" value="1"/>
</dbReference>
<keyword evidence="7" id="KW-1185">Reference proteome</keyword>
<dbReference type="SUPFAM" id="SSF46689">
    <property type="entry name" value="Homeodomain-like"/>
    <property type="match status" value="1"/>
</dbReference>
<sequence>MLTEPDKIVIDYYLFGLNMEARGKNLTAAERRSMTVISVVELAGVLNPANITTEAIAQRMNLTQGALFRHFPNKDAIWEEVMNWVEQTLYSRIMKAIQENSHSALAALEGVFMQHVDFVLAYPGVPRVLFGELQHVETTPAKRIALDLIQRYGERIRQLLEDGKAQKEIIPGLDSKAAAILFIGTLQGLVMQSLLASDIQLMKQNAGSVFSLYLRAIRS</sequence>
<dbReference type="InterPro" id="IPR041490">
    <property type="entry name" value="KstR2_TetR_C"/>
</dbReference>
<keyword evidence="3" id="KW-0804">Transcription</keyword>
<dbReference type="PROSITE" id="PS50977">
    <property type="entry name" value="HTH_TETR_2"/>
    <property type="match status" value="1"/>
</dbReference>
<evidence type="ECO:0000256" key="4">
    <source>
        <dbReference type="PROSITE-ProRule" id="PRU00335"/>
    </source>
</evidence>
<reference evidence="6" key="2">
    <citation type="submission" date="2020-09" db="EMBL/GenBank/DDBJ databases">
        <authorList>
            <person name="Sun Q."/>
            <person name="Kim S."/>
        </authorList>
    </citation>
    <scope>NUCLEOTIDE SEQUENCE</scope>
    <source>
        <strain evidence="6">KCTC 23732</strain>
    </source>
</reference>
<evidence type="ECO:0000256" key="1">
    <source>
        <dbReference type="ARBA" id="ARBA00023015"/>
    </source>
</evidence>
<keyword evidence="1" id="KW-0805">Transcription regulation</keyword>
<dbReference type="InterPro" id="IPR036271">
    <property type="entry name" value="Tet_transcr_reg_TetR-rel_C_sf"/>
</dbReference>
<dbReference type="GO" id="GO:0000976">
    <property type="term" value="F:transcription cis-regulatory region binding"/>
    <property type="evidence" value="ECO:0007669"/>
    <property type="project" value="TreeGrafter"/>
</dbReference>